<evidence type="ECO:0000313" key="3">
    <source>
        <dbReference type="Proteomes" id="UP000193560"/>
    </source>
</evidence>
<evidence type="ECO:0000313" key="2">
    <source>
        <dbReference type="EMBL" id="ORZ20737.1"/>
    </source>
</evidence>
<feature type="region of interest" description="Disordered" evidence="1">
    <location>
        <begin position="14"/>
        <end position="33"/>
    </location>
</feature>
<dbReference type="EMBL" id="MCGE01000006">
    <property type="protein sequence ID" value="ORZ20737.1"/>
    <property type="molecule type" value="Genomic_DNA"/>
</dbReference>
<protein>
    <submittedName>
        <fullName evidence="2">Uncharacterized protein</fullName>
    </submittedName>
</protein>
<keyword evidence="3" id="KW-1185">Reference proteome</keyword>
<reference evidence="2 3" key="1">
    <citation type="submission" date="2016-07" db="EMBL/GenBank/DDBJ databases">
        <title>Pervasive Adenine N6-methylation of Active Genes in Fungi.</title>
        <authorList>
            <consortium name="DOE Joint Genome Institute"/>
            <person name="Mondo S.J."/>
            <person name="Dannebaum R.O."/>
            <person name="Kuo R.C."/>
            <person name="Labutti K."/>
            <person name="Haridas S."/>
            <person name="Kuo A."/>
            <person name="Salamov A."/>
            <person name="Ahrendt S.R."/>
            <person name="Lipzen A."/>
            <person name="Sullivan W."/>
            <person name="Andreopoulos W.B."/>
            <person name="Clum A."/>
            <person name="Lindquist E."/>
            <person name="Daum C."/>
            <person name="Ramamoorthy G.K."/>
            <person name="Gryganskyi A."/>
            <person name="Culley D."/>
            <person name="Magnuson J.K."/>
            <person name="James T.Y."/>
            <person name="O'Malley M.A."/>
            <person name="Stajich J.E."/>
            <person name="Spatafora J.W."/>
            <person name="Visel A."/>
            <person name="Grigoriev I.V."/>
        </authorList>
    </citation>
    <scope>NUCLEOTIDE SEQUENCE [LARGE SCALE GENOMIC DNA]</scope>
    <source>
        <strain evidence="2 3">NRRL 1336</strain>
    </source>
</reference>
<accession>A0A1X2IR52</accession>
<dbReference type="Proteomes" id="UP000193560">
    <property type="component" value="Unassembled WGS sequence"/>
</dbReference>
<organism evidence="2 3">
    <name type="scientific">Absidia repens</name>
    <dbReference type="NCBI Taxonomy" id="90262"/>
    <lineage>
        <taxon>Eukaryota</taxon>
        <taxon>Fungi</taxon>
        <taxon>Fungi incertae sedis</taxon>
        <taxon>Mucoromycota</taxon>
        <taxon>Mucoromycotina</taxon>
        <taxon>Mucoromycetes</taxon>
        <taxon>Mucorales</taxon>
        <taxon>Cunninghamellaceae</taxon>
        <taxon>Absidia</taxon>
    </lineage>
</organism>
<evidence type="ECO:0000256" key="1">
    <source>
        <dbReference type="SAM" id="MobiDB-lite"/>
    </source>
</evidence>
<gene>
    <name evidence="2" type="ORF">BCR42DRAFT_476360</name>
</gene>
<dbReference type="AlphaFoldDB" id="A0A1X2IR52"/>
<name>A0A1X2IR52_9FUNG</name>
<comment type="caution">
    <text evidence="2">The sequence shown here is derived from an EMBL/GenBank/DDBJ whole genome shotgun (WGS) entry which is preliminary data.</text>
</comment>
<proteinExistence type="predicted"/>
<sequence length="154" mass="17205">MCNGLNIKNRSTPRYSWENSPLPLKPSDRSGTIKQRKWTTVESPEIEHKCILFALKIKKGVSREAKKFRFWHSGFSLLNILAAAASASASDASVAAPPPYDIKVMIMNIIMNDHDADSNSLIVFCLVGHDKVDTRGTRPTSLCSSMDWLHMFVP</sequence>